<evidence type="ECO:0000313" key="1">
    <source>
        <dbReference type="EnsemblPlants" id="AVESA.00010b.r2.5CG0869270.1.CDS.1"/>
    </source>
</evidence>
<proteinExistence type="predicted"/>
<name>A0ACD5XS11_AVESA</name>
<evidence type="ECO:0000313" key="2">
    <source>
        <dbReference type="Proteomes" id="UP001732700"/>
    </source>
</evidence>
<reference evidence="1" key="2">
    <citation type="submission" date="2025-09" db="UniProtKB">
        <authorList>
            <consortium name="EnsemblPlants"/>
        </authorList>
    </citation>
    <scope>IDENTIFICATION</scope>
</reference>
<reference evidence="1" key="1">
    <citation type="submission" date="2021-05" db="EMBL/GenBank/DDBJ databases">
        <authorList>
            <person name="Scholz U."/>
            <person name="Mascher M."/>
            <person name="Fiebig A."/>
        </authorList>
    </citation>
    <scope>NUCLEOTIDE SEQUENCE [LARGE SCALE GENOMIC DNA]</scope>
</reference>
<organism evidence="1 2">
    <name type="scientific">Avena sativa</name>
    <name type="common">Oat</name>
    <dbReference type="NCBI Taxonomy" id="4498"/>
    <lineage>
        <taxon>Eukaryota</taxon>
        <taxon>Viridiplantae</taxon>
        <taxon>Streptophyta</taxon>
        <taxon>Embryophyta</taxon>
        <taxon>Tracheophyta</taxon>
        <taxon>Spermatophyta</taxon>
        <taxon>Magnoliopsida</taxon>
        <taxon>Liliopsida</taxon>
        <taxon>Poales</taxon>
        <taxon>Poaceae</taxon>
        <taxon>BOP clade</taxon>
        <taxon>Pooideae</taxon>
        <taxon>Poodae</taxon>
        <taxon>Poeae</taxon>
        <taxon>Poeae Chloroplast Group 1 (Aveneae type)</taxon>
        <taxon>Aveninae</taxon>
        <taxon>Avena</taxon>
    </lineage>
</organism>
<dbReference type="Proteomes" id="UP001732700">
    <property type="component" value="Chromosome 5C"/>
</dbReference>
<keyword evidence="2" id="KW-1185">Reference proteome</keyword>
<protein>
    <submittedName>
        <fullName evidence="1">Uncharacterized protein</fullName>
    </submittedName>
</protein>
<dbReference type="EnsemblPlants" id="AVESA.00010b.r2.5CG0869270.1">
    <property type="protein sequence ID" value="AVESA.00010b.r2.5CG0869270.1.CDS.1"/>
    <property type="gene ID" value="AVESA.00010b.r2.5CG0869270"/>
</dbReference>
<sequence length="136" mass="16049">MVEKYYPADFTQQERHGLELQLNRFIVDARDSEELRKPVTITSLCHCLVETGRDRIYNWLDRLLRLLVTLPVSTASAERAFSSLKIIKSRLRNRMEDDFLADSMLLQIEREIASKISYEDVIEDFKAKKNREHIFS</sequence>
<accession>A0ACD5XS11</accession>